<comment type="caution">
    <text evidence="1">The sequence shown here is derived from an EMBL/GenBank/DDBJ whole genome shotgun (WGS) entry which is preliminary data.</text>
</comment>
<reference evidence="2" key="1">
    <citation type="journal article" date="2014" name="Genome Announc.">
        <title>Genome sequence and annotation of Acremonium chrysogenum, producer of the beta-lactam antibiotic cephalosporin C.</title>
        <authorList>
            <person name="Terfehr D."/>
            <person name="Dahlmann T.A."/>
            <person name="Specht T."/>
            <person name="Zadra I."/>
            <person name="Kuernsteiner H."/>
            <person name="Kueck U."/>
        </authorList>
    </citation>
    <scope>NUCLEOTIDE SEQUENCE [LARGE SCALE GENOMIC DNA]</scope>
    <source>
        <strain evidence="2">ATCC 11550 / CBS 779.69 / DSM 880 / IAM 14645 / JCM 23072 / IMI 49137</strain>
    </source>
</reference>
<sequence>MPRYTYPLQWRQTWLRRNELDIIQRIAWRARAAFVTAHLERQKDQGRLAILVAHHLGIDAARCRVEPTAQWLRGSFNQCVAVGVDSAVTAATSSRVLVRVPMAHRLAGMVDVKMRCEVATYIWMQENCPDIPIPRLYGFGFPDGRHFTHASLLPWYRRWPRCLWRRICAWLGRPIPSYYVEKAWVHDFPAGYLVLEFTNRGSPLAKSWFSPPVDPAKRQNLLRGISRLMLCLARVPSDRIGSFTSDPGSGTISLANRPLTSCVVCIENDGSPRVIDAGQTYETVDPYVADFPTLHDNRFSAQRNAVTGREDCHYQMAVQAILGITSGHYLDRAWRRGPFCMQFTDLHQGSIMSFMVALQEEESKGSSHLSMPMEQSIASRATWFFHSLDSINAMYNIFDAKALSSCQRTSRR</sequence>
<gene>
    <name evidence="1" type="ORF">ACRE_002340</name>
</gene>
<evidence type="ECO:0000313" key="1">
    <source>
        <dbReference type="EMBL" id="KFH48864.1"/>
    </source>
</evidence>
<dbReference type="PANTHER" id="PTHR21310">
    <property type="entry name" value="AMINOGLYCOSIDE PHOSPHOTRANSFERASE-RELATED-RELATED"/>
    <property type="match status" value="1"/>
</dbReference>
<evidence type="ECO:0000313" key="2">
    <source>
        <dbReference type="Proteomes" id="UP000029964"/>
    </source>
</evidence>
<dbReference type="OrthoDB" id="3645574at2759"/>
<dbReference type="HOGENOM" id="CLU_025005_2_0_1"/>
<dbReference type="STRING" id="857340.A0A086THN2"/>
<proteinExistence type="predicted"/>
<evidence type="ECO:0008006" key="3">
    <source>
        <dbReference type="Google" id="ProtNLM"/>
    </source>
</evidence>
<dbReference type="AlphaFoldDB" id="A0A086THN2"/>
<dbReference type="InterPro" id="IPR051678">
    <property type="entry name" value="AGP_Transferase"/>
</dbReference>
<dbReference type="PANTHER" id="PTHR21310:SF37">
    <property type="entry name" value="AMINOGLYCOSIDE PHOSPHOTRANSFERASE DOMAIN-CONTAINING PROTEIN"/>
    <property type="match status" value="1"/>
</dbReference>
<organism evidence="1 2">
    <name type="scientific">Hapsidospora chrysogenum (strain ATCC 11550 / CBS 779.69 / DSM 880 / IAM 14645 / JCM 23072 / IMI 49137)</name>
    <name type="common">Acremonium chrysogenum</name>
    <dbReference type="NCBI Taxonomy" id="857340"/>
    <lineage>
        <taxon>Eukaryota</taxon>
        <taxon>Fungi</taxon>
        <taxon>Dikarya</taxon>
        <taxon>Ascomycota</taxon>
        <taxon>Pezizomycotina</taxon>
        <taxon>Sordariomycetes</taxon>
        <taxon>Hypocreomycetidae</taxon>
        <taxon>Hypocreales</taxon>
        <taxon>Bionectriaceae</taxon>
        <taxon>Hapsidospora</taxon>
    </lineage>
</organism>
<protein>
    <recommendedName>
        <fullName evidence="3">Aminoglycoside phosphotransferase domain-containing protein</fullName>
    </recommendedName>
</protein>
<accession>A0A086THN2</accession>
<dbReference type="EMBL" id="JPKY01000001">
    <property type="protein sequence ID" value="KFH48864.1"/>
    <property type="molecule type" value="Genomic_DNA"/>
</dbReference>
<keyword evidence="2" id="KW-1185">Reference proteome</keyword>
<name>A0A086THN2_HAPC1</name>
<dbReference type="Proteomes" id="UP000029964">
    <property type="component" value="Unassembled WGS sequence"/>
</dbReference>